<dbReference type="PANTHER" id="PTHR11086:SF18">
    <property type="entry name" value="DEOXYCYTIDYLATE DEAMINASE"/>
    <property type="match status" value="1"/>
</dbReference>
<keyword evidence="3" id="KW-0479">Metal-binding</keyword>
<dbReference type="VEuPathDB" id="FungiDB:TAPDE_002897"/>
<evidence type="ECO:0000256" key="6">
    <source>
        <dbReference type="ARBA" id="ARBA00022833"/>
    </source>
</evidence>
<dbReference type="EMBL" id="CAHR02000098">
    <property type="protein sequence ID" value="CCG82754.1"/>
    <property type="molecule type" value="Genomic_DNA"/>
</dbReference>
<dbReference type="AlphaFoldDB" id="R4XB04"/>
<reference evidence="11 12" key="1">
    <citation type="journal article" date="2013" name="MBio">
        <title>Genome sequencing of the plant pathogen Taphrina deformans, the causal agent of peach leaf curl.</title>
        <authorList>
            <person name="Cisse O.H."/>
            <person name="Almeida J.M.G.C.F."/>
            <person name="Fonseca A."/>
            <person name="Kumar A.A."/>
            <person name="Salojaervi J."/>
            <person name="Overmyer K."/>
            <person name="Hauser P.M."/>
            <person name="Pagni M."/>
        </authorList>
    </citation>
    <scope>NUCLEOTIDE SEQUENCE [LARGE SCALE GENOMIC DNA]</scope>
    <source>
        <strain evidence="12">PYCC 5710 / ATCC 11124 / CBS 356.35 / IMI 108563 / JCM 9778 / NBRC 8474</strain>
    </source>
</reference>
<dbReference type="GO" id="GO:0008270">
    <property type="term" value="F:zinc ion binding"/>
    <property type="evidence" value="ECO:0007669"/>
    <property type="project" value="InterPro"/>
</dbReference>
<dbReference type="PANTHER" id="PTHR11086">
    <property type="entry name" value="DEOXYCYTIDYLATE DEAMINASE-RELATED"/>
    <property type="match status" value="1"/>
</dbReference>
<evidence type="ECO:0000256" key="9">
    <source>
        <dbReference type="ARBA" id="ARBA00071582"/>
    </source>
</evidence>
<dbReference type="InterPro" id="IPR016193">
    <property type="entry name" value="Cytidine_deaminase-like"/>
</dbReference>
<dbReference type="InterPro" id="IPR027417">
    <property type="entry name" value="P-loop_NTPase"/>
</dbReference>
<evidence type="ECO:0000256" key="5">
    <source>
        <dbReference type="ARBA" id="ARBA00022801"/>
    </source>
</evidence>
<accession>R4XB04</accession>
<dbReference type="PROSITE" id="PS51747">
    <property type="entry name" value="CYT_DCMP_DEAMINASES_2"/>
    <property type="match status" value="1"/>
</dbReference>
<name>R4XB04_TAPDE</name>
<keyword evidence="5" id="KW-0378">Hydrolase</keyword>
<dbReference type="CDD" id="cd01286">
    <property type="entry name" value="deoxycytidylate_deaminase"/>
    <property type="match status" value="1"/>
</dbReference>
<dbReference type="STRING" id="1097556.R4XB04"/>
<organism evidence="11 12">
    <name type="scientific">Taphrina deformans (strain PYCC 5710 / ATCC 11124 / CBS 356.35 / IMI 108563 / JCM 9778 / NBRC 8474)</name>
    <name type="common">Peach leaf curl fungus</name>
    <name type="synonym">Lalaria deformans</name>
    <dbReference type="NCBI Taxonomy" id="1097556"/>
    <lineage>
        <taxon>Eukaryota</taxon>
        <taxon>Fungi</taxon>
        <taxon>Dikarya</taxon>
        <taxon>Ascomycota</taxon>
        <taxon>Taphrinomycotina</taxon>
        <taxon>Taphrinomycetes</taxon>
        <taxon>Taphrinales</taxon>
        <taxon>Taphrinaceae</taxon>
        <taxon>Taphrina</taxon>
    </lineage>
</organism>
<comment type="caution">
    <text evidence="11">The sequence shown here is derived from an EMBL/GenBank/DDBJ whole genome shotgun (WGS) entry which is preliminary data.</text>
</comment>
<dbReference type="Gene3D" id="3.40.50.300">
    <property type="entry name" value="P-loop containing nucleotide triphosphate hydrolases"/>
    <property type="match status" value="1"/>
</dbReference>
<evidence type="ECO:0000313" key="12">
    <source>
        <dbReference type="Proteomes" id="UP000013776"/>
    </source>
</evidence>
<dbReference type="EC" id="3.5.4.12" evidence="7"/>
<evidence type="ECO:0000256" key="2">
    <source>
        <dbReference type="ARBA" id="ARBA00006576"/>
    </source>
</evidence>
<dbReference type="Gene3D" id="3.40.140.10">
    <property type="entry name" value="Cytidine Deaminase, domain 2"/>
    <property type="match status" value="1"/>
</dbReference>
<evidence type="ECO:0000256" key="7">
    <source>
        <dbReference type="ARBA" id="ARBA00038938"/>
    </source>
</evidence>
<evidence type="ECO:0000256" key="1">
    <source>
        <dbReference type="ARBA" id="ARBA00001947"/>
    </source>
</evidence>
<dbReference type="InterPro" id="IPR016192">
    <property type="entry name" value="APOBEC/CMP_deaminase_Zn-bd"/>
</dbReference>
<dbReference type="GO" id="GO:0005737">
    <property type="term" value="C:cytoplasm"/>
    <property type="evidence" value="ECO:0007669"/>
    <property type="project" value="TreeGrafter"/>
</dbReference>
<dbReference type="SUPFAM" id="SSF52540">
    <property type="entry name" value="P-loop containing nucleoside triphosphate hydrolases"/>
    <property type="match status" value="1"/>
</dbReference>
<comment type="similarity">
    <text evidence="2">Belongs to the cytidine and deoxycytidylate deaminase family.</text>
</comment>
<keyword evidence="12" id="KW-1185">Reference proteome</keyword>
<evidence type="ECO:0000256" key="4">
    <source>
        <dbReference type="ARBA" id="ARBA00022727"/>
    </source>
</evidence>
<comment type="cofactor">
    <cofactor evidence="1">
        <name>Zn(2+)</name>
        <dbReference type="ChEBI" id="CHEBI:29105"/>
    </cofactor>
</comment>
<dbReference type="GO" id="GO:0004132">
    <property type="term" value="F:dCMP deaminase activity"/>
    <property type="evidence" value="ECO:0007669"/>
    <property type="project" value="UniProtKB-EC"/>
</dbReference>
<keyword evidence="4" id="KW-0545">Nucleotide biosynthesis</keyword>
<dbReference type="Pfam" id="PF00383">
    <property type="entry name" value="dCMP_cyt_deam_1"/>
    <property type="match status" value="1"/>
</dbReference>
<keyword evidence="6" id="KW-0862">Zinc</keyword>
<evidence type="ECO:0000256" key="3">
    <source>
        <dbReference type="ARBA" id="ARBA00022723"/>
    </source>
</evidence>
<dbReference type="GO" id="GO:0009165">
    <property type="term" value="P:nucleotide biosynthetic process"/>
    <property type="evidence" value="ECO:0007669"/>
    <property type="project" value="UniProtKB-KW"/>
</dbReference>
<dbReference type="InterPro" id="IPR015517">
    <property type="entry name" value="dCMP_deaminase-rel"/>
</dbReference>
<dbReference type="SUPFAM" id="SSF53927">
    <property type="entry name" value="Cytidine deaminase-like"/>
    <property type="match status" value="1"/>
</dbReference>
<dbReference type="PROSITE" id="PS00903">
    <property type="entry name" value="CYT_DCMP_DEAMINASES_1"/>
    <property type="match status" value="1"/>
</dbReference>
<dbReference type="FunFam" id="3.40.140.10:FF:000035">
    <property type="entry name" value="dCMP deaminase"/>
    <property type="match status" value="1"/>
</dbReference>
<dbReference type="InterPro" id="IPR002125">
    <property type="entry name" value="CMP_dCMP_dom"/>
</dbReference>
<sequence>MPLIAVTGPVCAGKHTVADWLVQHHAFRRIILQKSPKRDASSSPTKRSPRTKEFSSIFSSVEDLIDYATRHWRENLVVTDISLKSEYDALSKRPFFLLVSVDAPLLTRWHRFRGRCVHLEEEVPTLEAFVEMSDSHFYGTESSSHTTSSAAGLSTLGDLGHAAVFLKSSLRIMNIQKTVTDFHKHLEELDVVNQDRIRPSWDAYFMQLASLASLRSNCMKRRVGCVLVRNKRVISTGYNGTPRGLTNCNEGGCSRCNSASAGGVGLGTCLCLHAEENALLESGRDRVGDEATLYCNTCPCLTCSVKIAQVGVKEVIYNQAYSMDDESAKILKQAGVVLRQFSPPYED</sequence>
<dbReference type="InterPro" id="IPR035105">
    <property type="entry name" value="Deoxycytidylate_deaminase_dom"/>
</dbReference>
<dbReference type="eggNOG" id="KOG3127">
    <property type="taxonomic scope" value="Eukaryota"/>
</dbReference>
<gene>
    <name evidence="11" type="ORF">TAPDE_002897</name>
</gene>
<feature type="domain" description="CMP/dCMP-type deaminase" evidence="10">
    <location>
        <begin position="200"/>
        <end position="338"/>
    </location>
</feature>
<dbReference type="OrthoDB" id="6710946at2759"/>
<evidence type="ECO:0000313" key="11">
    <source>
        <dbReference type="EMBL" id="CCG82754.1"/>
    </source>
</evidence>
<dbReference type="Proteomes" id="UP000013776">
    <property type="component" value="Unassembled WGS sequence"/>
</dbReference>
<proteinExistence type="inferred from homology"/>
<evidence type="ECO:0000256" key="8">
    <source>
        <dbReference type="ARBA" id="ARBA00041763"/>
    </source>
</evidence>
<protein>
    <recommendedName>
        <fullName evidence="9">Deoxycytidylate deaminase</fullName>
        <ecNumber evidence="7">3.5.4.12</ecNumber>
    </recommendedName>
    <alternativeName>
        <fullName evidence="8">dCMP deaminase</fullName>
    </alternativeName>
</protein>
<evidence type="ECO:0000259" key="10">
    <source>
        <dbReference type="PROSITE" id="PS51747"/>
    </source>
</evidence>